<protein>
    <submittedName>
        <fullName evidence="2">Uncharacterized protein</fullName>
    </submittedName>
</protein>
<sequence>MGDAEKDVIEPSMEEHLGWTNKQGRILTGGGMASTYFHEDRGFGFEEGELPHRLLQDGRTHAVFWSWSNEDDDELPPKVSLAGCWDRPLFAGGWEHSTNCDEHVYNVQTSNLFIDLRIPRARKALLKMDPEVASLRDLSTQQLRILSRQHVFAGYTKMQTEKGRLVCTRHHCIDWNYVGVARNRPNKWWVEMRSDGHVWKEMSYATDDHRQHYYMERWQRRQEGSAVPRLALRKRRGNGRDGVVVICGDHFNYVFDRHWPVDEDGRQQAAGSHCATLVDMVDYLLERGKVDVARSYLSVNGGHGRISQGWMIDCATHPWLEGRALWKKSSVAVVAGDGRQPPTPTHMLNGSGAEAEGTGSSTFHLTWDGDVWEVHDSSFDSMHAVVAYLEGSFKKEAAH</sequence>
<reference evidence="2" key="1">
    <citation type="submission" date="2021-01" db="EMBL/GenBank/DDBJ databases">
        <authorList>
            <person name="Corre E."/>
            <person name="Pelletier E."/>
            <person name="Niang G."/>
            <person name="Scheremetjew M."/>
            <person name="Finn R."/>
            <person name="Kale V."/>
            <person name="Holt S."/>
            <person name="Cochrane G."/>
            <person name="Meng A."/>
            <person name="Brown T."/>
            <person name="Cohen L."/>
        </authorList>
    </citation>
    <scope>NUCLEOTIDE SEQUENCE</scope>
    <source>
        <strain evidence="2">CCMP3328</strain>
    </source>
</reference>
<dbReference type="EMBL" id="HBEF01024211">
    <property type="protein sequence ID" value="CAD8342836.1"/>
    <property type="molecule type" value="Transcribed_RNA"/>
</dbReference>
<feature type="region of interest" description="Disordered" evidence="1">
    <location>
        <begin position="337"/>
        <end position="357"/>
    </location>
</feature>
<gene>
    <name evidence="2" type="ORF">CAUS1442_LOCUS14971</name>
</gene>
<name>A0A7S0F6Z1_9STRA</name>
<evidence type="ECO:0000313" key="2">
    <source>
        <dbReference type="EMBL" id="CAD8342836.1"/>
    </source>
</evidence>
<accession>A0A7S0F6Z1</accession>
<evidence type="ECO:0000256" key="1">
    <source>
        <dbReference type="SAM" id="MobiDB-lite"/>
    </source>
</evidence>
<dbReference type="AlphaFoldDB" id="A0A7S0F6Z1"/>
<proteinExistence type="predicted"/>
<organism evidence="2">
    <name type="scientific">Craspedostauros australis</name>
    <dbReference type="NCBI Taxonomy" id="1486917"/>
    <lineage>
        <taxon>Eukaryota</taxon>
        <taxon>Sar</taxon>
        <taxon>Stramenopiles</taxon>
        <taxon>Ochrophyta</taxon>
        <taxon>Bacillariophyta</taxon>
        <taxon>Bacillariophyceae</taxon>
        <taxon>Bacillariophycidae</taxon>
        <taxon>Naviculales</taxon>
        <taxon>Naviculaceae</taxon>
        <taxon>Craspedostauros</taxon>
    </lineage>
</organism>